<name>A0A917CC37_9BACL</name>
<dbReference type="SUPFAM" id="SSF75005">
    <property type="entry name" value="Arabinanase/levansucrase/invertase"/>
    <property type="match status" value="1"/>
</dbReference>
<dbReference type="GO" id="GO:0004553">
    <property type="term" value="F:hydrolase activity, hydrolyzing O-glycosyl compounds"/>
    <property type="evidence" value="ECO:0007669"/>
    <property type="project" value="InterPro"/>
</dbReference>
<feature type="active site" description="Proton donor" evidence="7">
    <location>
        <position position="418"/>
    </location>
</feature>
<dbReference type="SUPFAM" id="SSF49373">
    <property type="entry name" value="Invasin/intimin cell-adhesion fragments"/>
    <property type="match status" value="1"/>
</dbReference>
<feature type="active site" description="Proton acceptor" evidence="7">
    <location>
        <position position="235"/>
    </location>
</feature>
<feature type="domain" description="BIG2" evidence="11">
    <location>
        <begin position="987"/>
        <end position="1065"/>
    </location>
</feature>
<organism evidence="12 13">
    <name type="scientific">Paenibacillus albidus</name>
    <dbReference type="NCBI Taxonomy" id="2041023"/>
    <lineage>
        <taxon>Bacteria</taxon>
        <taxon>Bacillati</taxon>
        <taxon>Bacillota</taxon>
        <taxon>Bacilli</taxon>
        <taxon>Bacillales</taxon>
        <taxon>Paenibacillaceae</taxon>
        <taxon>Paenibacillus</taxon>
    </lineage>
</organism>
<dbReference type="GO" id="GO:0005975">
    <property type="term" value="P:carbohydrate metabolic process"/>
    <property type="evidence" value="ECO:0007669"/>
    <property type="project" value="InterPro"/>
</dbReference>
<dbReference type="InterPro" id="IPR003343">
    <property type="entry name" value="Big_2"/>
</dbReference>
<dbReference type="Pfam" id="PF20578">
    <property type="entry name" value="aBig_2"/>
    <property type="match status" value="1"/>
</dbReference>
<evidence type="ECO:0000256" key="2">
    <source>
        <dbReference type="ARBA" id="ARBA00009865"/>
    </source>
</evidence>
<evidence type="ECO:0000259" key="10">
    <source>
        <dbReference type="SMART" id="SM00560"/>
    </source>
</evidence>
<accession>A0A917CC37</accession>
<dbReference type="RefSeq" id="WP_189025736.1">
    <property type="nucleotide sequence ID" value="NZ_BMKR01000010.1"/>
</dbReference>
<dbReference type="InterPro" id="IPR046780">
    <property type="entry name" value="aBig_2"/>
</dbReference>
<keyword evidence="4" id="KW-0378">Hydrolase</keyword>
<feature type="site" description="Important for catalytic activity, responsible for pKa modulation of the active site Glu and correct orientation of both the proton donor and substrate" evidence="8">
    <location>
        <position position="365"/>
    </location>
</feature>
<reference evidence="12" key="2">
    <citation type="submission" date="2020-09" db="EMBL/GenBank/DDBJ databases">
        <authorList>
            <person name="Sun Q."/>
            <person name="Zhou Y."/>
        </authorList>
    </citation>
    <scope>NUCLEOTIDE SEQUENCE</scope>
    <source>
        <strain evidence="12">CGMCC 1.16134</strain>
    </source>
</reference>
<dbReference type="Pfam" id="PF13385">
    <property type="entry name" value="Laminin_G_3"/>
    <property type="match status" value="2"/>
</dbReference>
<evidence type="ECO:0000256" key="8">
    <source>
        <dbReference type="PIRSR" id="PIRSR606710-2"/>
    </source>
</evidence>
<evidence type="ECO:0000256" key="9">
    <source>
        <dbReference type="SAM" id="MobiDB-lite"/>
    </source>
</evidence>
<evidence type="ECO:0008006" key="14">
    <source>
        <dbReference type="Google" id="ProtNLM"/>
    </source>
</evidence>
<dbReference type="Pfam" id="PF16369">
    <property type="entry name" value="GH43_C"/>
    <property type="match status" value="1"/>
</dbReference>
<dbReference type="Pfam" id="PF02368">
    <property type="entry name" value="Big_2"/>
    <property type="match status" value="1"/>
</dbReference>
<evidence type="ECO:0000256" key="3">
    <source>
        <dbReference type="ARBA" id="ARBA00022729"/>
    </source>
</evidence>
<keyword evidence="13" id="KW-1185">Reference proteome</keyword>
<feature type="domain" description="LamG-like jellyroll fold" evidence="10">
    <location>
        <begin position="840"/>
        <end position="972"/>
    </location>
</feature>
<feature type="compositionally biased region" description="Low complexity" evidence="9">
    <location>
        <begin position="161"/>
        <end position="175"/>
    </location>
</feature>
<dbReference type="Gene3D" id="2.60.120.200">
    <property type="match status" value="2"/>
</dbReference>
<evidence type="ECO:0000313" key="12">
    <source>
        <dbReference type="EMBL" id="GGF81225.1"/>
    </source>
</evidence>
<evidence type="ECO:0000259" key="11">
    <source>
        <dbReference type="SMART" id="SM00635"/>
    </source>
</evidence>
<feature type="compositionally biased region" description="Pro residues" evidence="9">
    <location>
        <begin position="196"/>
        <end position="210"/>
    </location>
</feature>
<evidence type="ECO:0000256" key="5">
    <source>
        <dbReference type="ARBA" id="ARBA00023157"/>
    </source>
</evidence>
<evidence type="ECO:0000256" key="6">
    <source>
        <dbReference type="ARBA" id="ARBA00023295"/>
    </source>
</evidence>
<evidence type="ECO:0000256" key="4">
    <source>
        <dbReference type="ARBA" id="ARBA00022801"/>
    </source>
</evidence>
<feature type="compositionally biased region" description="Low complexity" evidence="9">
    <location>
        <begin position="182"/>
        <end position="195"/>
    </location>
</feature>
<dbReference type="InterPro" id="IPR013320">
    <property type="entry name" value="ConA-like_dom_sf"/>
</dbReference>
<dbReference type="SMART" id="SM00635">
    <property type="entry name" value="BID_2"/>
    <property type="match status" value="1"/>
</dbReference>
<dbReference type="SUPFAM" id="SSF49899">
    <property type="entry name" value="Concanavalin A-like lectins/glucanases"/>
    <property type="match status" value="2"/>
</dbReference>
<gene>
    <name evidence="12" type="ORF">GCM10010912_27920</name>
</gene>
<dbReference type="InterPro" id="IPR008964">
    <property type="entry name" value="Invasin/intimin_cell_adhesion"/>
</dbReference>
<dbReference type="PANTHER" id="PTHR43301">
    <property type="entry name" value="ARABINAN ENDO-1,5-ALPHA-L-ARABINOSIDASE"/>
    <property type="match status" value="1"/>
</dbReference>
<dbReference type="EMBL" id="BMKR01000010">
    <property type="protein sequence ID" value="GGF81225.1"/>
    <property type="molecule type" value="Genomic_DNA"/>
</dbReference>
<keyword evidence="6" id="KW-0326">Glycosidase</keyword>
<dbReference type="PANTHER" id="PTHR43301:SF3">
    <property type="entry name" value="ARABINAN ENDO-1,5-ALPHA-L-ARABINOSIDASE A-RELATED"/>
    <property type="match status" value="1"/>
</dbReference>
<comment type="similarity">
    <text evidence="2">Belongs to the glycosyl hydrolase 43 family.</text>
</comment>
<dbReference type="InterPro" id="IPR032291">
    <property type="entry name" value="Abn2_C"/>
</dbReference>
<dbReference type="SMART" id="SM00560">
    <property type="entry name" value="LamGL"/>
    <property type="match status" value="1"/>
</dbReference>
<dbReference type="InterPro" id="IPR006710">
    <property type="entry name" value="Glyco_hydro_43"/>
</dbReference>
<dbReference type="Proteomes" id="UP000637643">
    <property type="component" value="Unassembled WGS sequence"/>
</dbReference>
<evidence type="ECO:0000256" key="1">
    <source>
        <dbReference type="ARBA" id="ARBA00004834"/>
    </source>
</evidence>
<dbReference type="InterPro" id="IPR006558">
    <property type="entry name" value="LamG-like"/>
</dbReference>
<keyword evidence="5" id="KW-1015">Disulfide bond</keyword>
<dbReference type="Gene3D" id="2.115.10.20">
    <property type="entry name" value="Glycosyl hydrolase domain, family 43"/>
    <property type="match status" value="1"/>
</dbReference>
<reference evidence="12" key="1">
    <citation type="journal article" date="2014" name="Int. J. Syst. Evol. Microbiol.">
        <title>Complete genome sequence of Corynebacterium casei LMG S-19264T (=DSM 44701T), isolated from a smear-ripened cheese.</title>
        <authorList>
            <consortium name="US DOE Joint Genome Institute (JGI-PGF)"/>
            <person name="Walter F."/>
            <person name="Albersmeier A."/>
            <person name="Kalinowski J."/>
            <person name="Ruckert C."/>
        </authorList>
    </citation>
    <scope>NUCLEOTIDE SEQUENCE</scope>
    <source>
        <strain evidence="12">CGMCC 1.16134</strain>
    </source>
</reference>
<comment type="caution">
    <text evidence="12">The sequence shown here is derived from an EMBL/GenBank/DDBJ whole genome shotgun (WGS) entry which is preliminary data.</text>
</comment>
<dbReference type="AlphaFoldDB" id="A0A917CC37"/>
<feature type="region of interest" description="Disordered" evidence="9">
    <location>
        <begin position="161"/>
        <end position="217"/>
    </location>
</feature>
<dbReference type="InterPro" id="IPR023296">
    <property type="entry name" value="Glyco_hydro_beta-prop_sf"/>
</dbReference>
<proteinExistence type="inferred from homology"/>
<dbReference type="Gene3D" id="2.40.128.10">
    <property type="match status" value="1"/>
</dbReference>
<evidence type="ECO:0000256" key="7">
    <source>
        <dbReference type="PIRSR" id="PIRSR606710-1"/>
    </source>
</evidence>
<sequence length="1274" mass="134570">MQGKIITWGGGENSIVLDDSEAASLVVNKKNGKVRVLATGSSRIPRTELYSGAELAEDAALTGGGFGQVVLEESIPAGAKVTLSGTFDDVEVRAANEPGIHLVAGSVARMTLHHKAALHVDQQAVIQALIVQGNGRILITGAGQVSYDPKYASRIDRETAAPTATATATAASFTAPGGGGESATAPPAGGATATPAPTPMPTAAPTPSPTAVPTTVPTAVPAETTPVFTNVSVHDPSILKDEDTYYVFGSHLGAAKTRDLMNWTLIDSGVTPNNKLFKSGNSDVTLELSEALAWAKTDTLWAADVIQLADGKFYMYYNACEGSQPLSAMGLAVADNVEGSYKDLGIFLKSGDAGYDATVKPNVVDPDAFFDKDGKLWMVYGSYSGGIFILEMDPVTGFPLEGQGNGKHLLGQNHSRIEAPAVNYNPVTGYYYLYVTFGGLDAVGGYNMRVARSLNPDGPYVDAQGQDMINAHGPAGSFFDDAAIEPYGVKLFGNFRFSNLNAEKNFPVYGYVSAGHNSVYYEPENGKLFNIFHSRFPLRGEAHEVRVHQMFMNEDGWPVVAPHRYAGETIAAVTAGDIAGSYQFINHGKDITSEIKPTVEVTLLEDGTLTGGASGTWELKGDYNAELHIQEIVDGLSVQNTYKGVFLRQWDATAQARVMTFSALSEGGTAIWGSRIESLSDQQLVTNAAELLSLGDTSRVYDNLVLPGTAAQGAVISWASSNEAVVTSAGKVNRPEAGSGDGTAELTATVTLAGASASKVFGVTVIEQAANVLEDGLVAAYDFEGDLQESAGRTAPGTLTGKLLGTPGGTMTYGEGTEGQAASFNGETGVRLPDRLITGNTYTVSMWLNPEQLSAHTSAFFGAQSQNNWISLLPAGTSSLAESMLWFGSNAWYSANTGQQIQPGKWSHVAFTYDQGTVKVYVNGIQKYEGSGFTDVFQGPESVFSLGVNYWDTPYAGKLDGLRIYERALSPERIGWLVNGEPDPDVPVSSIAVERAVQQIAAGTMYTPVLDILPRNAGNKALVWHSSDPSIAAVDAATGEVTGAAPGTAVITATAADGGGATASYTVRVSDGLVAHYAFDGSLADQLGRQPEGTVTGSRLDSATVGRVTYSEGIAGQAAVLDGATGIRLPDGLLDSGVYSVSMWLNPEALTQYTPAFFGAAATDRWISFLPLGGTEHTMLWSGTNWFDASTELTLEAGKWSHIAFTVDHGTAKVYVNGKLEYSGSGFPDIFKDKHSVFGLGVNYWDTPYKGMIDELWIHNKTLSAEEIGLLAEQ</sequence>
<protein>
    <recommendedName>
        <fullName evidence="14">Glycoside hydrolase</fullName>
    </recommendedName>
</protein>
<dbReference type="Pfam" id="PF04616">
    <property type="entry name" value="Glyco_hydro_43"/>
    <property type="match status" value="1"/>
</dbReference>
<dbReference type="Gene3D" id="2.60.40.1080">
    <property type="match status" value="2"/>
</dbReference>
<dbReference type="InterPro" id="IPR050727">
    <property type="entry name" value="GH43_arabinanases"/>
</dbReference>
<keyword evidence="3" id="KW-0732">Signal</keyword>
<comment type="pathway">
    <text evidence="1">Glycan metabolism; L-arabinan degradation.</text>
</comment>
<dbReference type="CDD" id="cd18832">
    <property type="entry name" value="GH43_GsAbnA-like"/>
    <property type="match status" value="1"/>
</dbReference>
<evidence type="ECO:0000313" key="13">
    <source>
        <dbReference type="Proteomes" id="UP000637643"/>
    </source>
</evidence>